<reference evidence="2" key="1">
    <citation type="submission" date="2021-02" db="EMBL/GenBank/DDBJ databases">
        <authorList>
            <person name="Dougan E. K."/>
            <person name="Rhodes N."/>
            <person name="Thang M."/>
            <person name="Chan C."/>
        </authorList>
    </citation>
    <scope>NUCLEOTIDE SEQUENCE</scope>
</reference>
<sequence length="373" mass="39624">MDIYAADVEAAATARILGLLQGISEPKDDPRTAAVTPLEYRGQWQPKPNGAETGHGVVPKDWAIEVASENDRTLATFGWAGGAQLCLSNAFRQVKEFEAQAQDLIDSGICTEEDAAVQCIRTIATATEEREAVMRRQWCDIDFQQGEEANQEIVKLLERDFASQLASTAMRQVGPKVPKEGAPPCEQWYNIKVSGGTKAGKIYLSAQAGGDGAHLTGYDDESGRQRWLFEPGADGDSGSFEEDGNLMMQGSSWCRIRLAGGTTLGRRLLSRGARGRLELCELDDGSGRQRWRVEHADGCPGCLASIHPAVGAGDPGTGAAASVEAEALGRRLGGDIDGNVSLHEADDGSGCQRWTVTGSGGSLPGLCGSGQEE</sequence>
<keyword evidence="4" id="KW-1185">Reference proteome</keyword>
<accession>A0A813IFJ1</accession>
<dbReference type="Proteomes" id="UP000654075">
    <property type="component" value="Unassembled WGS sequence"/>
</dbReference>
<gene>
    <name evidence="1" type="ORF">PGLA1383_LOCUS55325</name>
    <name evidence="2" type="ORF">PGLA2088_LOCUS7532</name>
</gene>
<feature type="non-terminal residue" evidence="2">
    <location>
        <position position="373"/>
    </location>
</feature>
<evidence type="ECO:0000313" key="1">
    <source>
        <dbReference type="EMBL" id="CAE8640471.1"/>
    </source>
</evidence>
<organism evidence="2 3">
    <name type="scientific">Polarella glacialis</name>
    <name type="common">Dinoflagellate</name>
    <dbReference type="NCBI Taxonomy" id="89957"/>
    <lineage>
        <taxon>Eukaryota</taxon>
        <taxon>Sar</taxon>
        <taxon>Alveolata</taxon>
        <taxon>Dinophyceae</taxon>
        <taxon>Suessiales</taxon>
        <taxon>Suessiaceae</taxon>
        <taxon>Polarella</taxon>
    </lineage>
</organism>
<protein>
    <submittedName>
        <fullName evidence="2">Uncharacterized protein</fullName>
    </submittedName>
</protein>
<dbReference type="InterPro" id="IPR011047">
    <property type="entry name" value="Quinoprotein_ADH-like_sf"/>
</dbReference>
<dbReference type="EMBL" id="CAJNNW010007850">
    <property type="protein sequence ID" value="CAE8649562.1"/>
    <property type="molecule type" value="Genomic_DNA"/>
</dbReference>
<name>A0A813IFJ1_POLGL</name>
<dbReference type="EMBL" id="CAJNNV010032602">
    <property type="protein sequence ID" value="CAE8640471.1"/>
    <property type="molecule type" value="Genomic_DNA"/>
</dbReference>
<evidence type="ECO:0000313" key="2">
    <source>
        <dbReference type="EMBL" id="CAE8649562.1"/>
    </source>
</evidence>
<comment type="caution">
    <text evidence="2">The sequence shown here is derived from an EMBL/GenBank/DDBJ whole genome shotgun (WGS) entry which is preliminary data.</text>
</comment>
<dbReference type="SUPFAM" id="SSF50998">
    <property type="entry name" value="Quinoprotein alcohol dehydrogenase-like"/>
    <property type="match status" value="1"/>
</dbReference>
<dbReference type="AlphaFoldDB" id="A0A813IFJ1"/>
<dbReference type="Proteomes" id="UP000626109">
    <property type="component" value="Unassembled WGS sequence"/>
</dbReference>
<evidence type="ECO:0000313" key="3">
    <source>
        <dbReference type="Proteomes" id="UP000626109"/>
    </source>
</evidence>
<evidence type="ECO:0000313" key="4">
    <source>
        <dbReference type="Proteomes" id="UP000654075"/>
    </source>
</evidence>
<dbReference type="OrthoDB" id="407325at2759"/>
<proteinExistence type="predicted"/>